<keyword evidence="3 7" id="KW-0251">Elongation factor</keyword>
<feature type="region of interest" description="Disordered" evidence="8">
    <location>
        <begin position="80"/>
        <end position="116"/>
    </location>
</feature>
<dbReference type="Proteomes" id="UP000749559">
    <property type="component" value="Unassembled WGS sequence"/>
</dbReference>
<comment type="caution">
    <text evidence="10">The sequence shown here is derived from an EMBL/GenBank/DDBJ whole genome shotgun (WGS) entry which is preliminary data.</text>
</comment>
<dbReference type="FunFam" id="1.20.1050.130:FF:000001">
    <property type="entry name" value="Putative Elongation factor 1-beta"/>
    <property type="match status" value="1"/>
</dbReference>
<dbReference type="PROSITE" id="PS00825">
    <property type="entry name" value="EF1BD_2"/>
    <property type="match status" value="1"/>
</dbReference>
<keyword evidence="4 7" id="KW-0648">Protein biosynthesis</keyword>
<dbReference type="CDD" id="cd10308">
    <property type="entry name" value="GST_C_eEF1b_like"/>
    <property type="match status" value="1"/>
</dbReference>
<gene>
    <name evidence="10" type="ORF">OFUS_LOCUS14174</name>
</gene>
<dbReference type="EMBL" id="CAIIXF020000007">
    <property type="protein sequence ID" value="CAH1788689.1"/>
    <property type="molecule type" value="Genomic_DNA"/>
</dbReference>
<evidence type="ECO:0000256" key="6">
    <source>
        <dbReference type="ARBA" id="ARBA00093529"/>
    </source>
</evidence>
<dbReference type="FunFam" id="3.30.70.60:FF:000001">
    <property type="entry name" value="Elongation factor 1-beta 1 like"/>
    <property type="match status" value="1"/>
</dbReference>
<evidence type="ECO:0000256" key="5">
    <source>
        <dbReference type="ARBA" id="ARBA00093309"/>
    </source>
</evidence>
<evidence type="ECO:0000313" key="11">
    <source>
        <dbReference type="Proteomes" id="UP000749559"/>
    </source>
</evidence>
<dbReference type="InterPro" id="IPR036219">
    <property type="entry name" value="eEF-1beta-like_sf"/>
</dbReference>
<sequence length="224" mass="24298">MGFGDLKSAAGLKALDDFLGDRSYIVGYTPTQADVVVFEALSGTPSSDLYNALRWYNHIASYASQKSGFPGEKKALSEYGPSAAATPAAANDDEDSDDDIDLFGSDEEEDDEDMQKKKQALVDAYNAKKGKKPALIAKSMIILDVKPWDDETDMALVEKKVRAIEKDGLVWGTSKLIAVGYGIKKLQISCVVEDAKVGTDFLEESICGFEDLVQSMDVAAFNKL</sequence>
<feature type="compositionally biased region" description="Acidic residues" evidence="8">
    <location>
        <begin position="91"/>
        <end position="113"/>
    </location>
</feature>
<evidence type="ECO:0000313" key="10">
    <source>
        <dbReference type="EMBL" id="CAH1788689.1"/>
    </source>
</evidence>
<evidence type="ECO:0000256" key="2">
    <source>
        <dbReference type="ARBA" id="ARBA00017600"/>
    </source>
</evidence>
<dbReference type="SMART" id="SM00888">
    <property type="entry name" value="EF1_GNE"/>
    <property type="match status" value="1"/>
</dbReference>
<dbReference type="GO" id="GO:0003746">
    <property type="term" value="F:translation elongation factor activity"/>
    <property type="evidence" value="ECO:0007669"/>
    <property type="project" value="UniProtKB-KW"/>
</dbReference>
<dbReference type="PANTHER" id="PTHR11595:SF21">
    <property type="entry name" value="ELONGATION FACTOR 1-BETA"/>
    <property type="match status" value="1"/>
</dbReference>
<dbReference type="PANTHER" id="PTHR11595">
    <property type="entry name" value="EF-HAND AND COILED-COIL DOMAIN-CONTAINING FAMILY MEMBER"/>
    <property type="match status" value="1"/>
</dbReference>
<dbReference type="Pfam" id="PF00736">
    <property type="entry name" value="EF1_GNE"/>
    <property type="match status" value="1"/>
</dbReference>
<keyword evidence="11" id="KW-1185">Reference proteome</keyword>
<dbReference type="GO" id="GO:0005085">
    <property type="term" value="F:guanyl-nucleotide exchange factor activity"/>
    <property type="evidence" value="ECO:0007669"/>
    <property type="project" value="TreeGrafter"/>
</dbReference>
<dbReference type="SUPFAM" id="SSF54984">
    <property type="entry name" value="eEF-1beta-like"/>
    <property type="match status" value="1"/>
</dbReference>
<dbReference type="CDD" id="cd00292">
    <property type="entry name" value="EF1B"/>
    <property type="match status" value="1"/>
</dbReference>
<dbReference type="InterPro" id="IPR014717">
    <property type="entry name" value="Transl_elong_EF1B/ribsomal_bS6"/>
</dbReference>
<evidence type="ECO:0000256" key="4">
    <source>
        <dbReference type="ARBA" id="ARBA00022917"/>
    </source>
</evidence>
<name>A0A8S4P711_OWEFU</name>
<reference evidence="10" key="1">
    <citation type="submission" date="2022-03" db="EMBL/GenBank/DDBJ databases">
        <authorList>
            <person name="Martin C."/>
        </authorList>
    </citation>
    <scope>NUCLEOTIDE SEQUENCE</scope>
</reference>
<comment type="similarity">
    <text evidence="1 7">Belongs to the EF-1-beta/EF-1-delta family.</text>
</comment>
<dbReference type="SUPFAM" id="SSF47616">
    <property type="entry name" value="GST C-terminal domain-like"/>
    <property type="match status" value="1"/>
</dbReference>
<organism evidence="10 11">
    <name type="scientific">Owenia fusiformis</name>
    <name type="common">Polychaete worm</name>
    <dbReference type="NCBI Taxonomy" id="6347"/>
    <lineage>
        <taxon>Eukaryota</taxon>
        <taxon>Metazoa</taxon>
        <taxon>Spiralia</taxon>
        <taxon>Lophotrochozoa</taxon>
        <taxon>Annelida</taxon>
        <taxon>Polychaeta</taxon>
        <taxon>Sedentaria</taxon>
        <taxon>Canalipalpata</taxon>
        <taxon>Sabellida</taxon>
        <taxon>Oweniida</taxon>
        <taxon>Oweniidae</taxon>
        <taxon>Owenia</taxon>
    </lineage>
</organism>
<dbReference type="AlphaFoldDB" id="A0A8S4P711"/>
<dbReference type="SMART" id="SM01182">
    <property type="entry name" value="EF-1_beta_acid"/>
    <property type="match status" value="1"/>
</dbReference>
<evidence type="ECO:0000256" key="8">
    <source>
        <dbReference type="SAM" id="MobiDB-lite"/>
    </source>
</evidence>
<dbReference type="InterPro" id="IPR049720">
    <property type="entry name" value="EF1B_bsu/dsu"/>
</dbReference>
<evidence type="ECO:0000256" key="7">
    <source>
        <dbReference type="RuleBase" id="RU003791"/>
    </source>
</evidence>
<dbReference type="Pfam" id="PF10587">
    <property type="entry name" value="EF-1_beta_acid"/>
    <property type="match status" value="1"/>
</dbReference>
<protein>
    <recommendedName>
        <fullName evidence="2">Elongation factor 1-beta</fullName>
    </recommendedName>
</protein>
<proteinExistence type="inferred from homology"/>
<comment type="function">
    <text evidence="5">Catalytic subunit of the guanine nucleotide exchange factor (GEF) (eEF1B subcomplex) of the eukaryotic elongation factor 1 complex (eEF1). Stimulates the exchange of GDP for GTP on elongation factor 1A (eEF1A), probably by displacing GDP from the nucleotide binding pocket in eEF1A.</text>
</comment>
<dbReference type="PROSITE" id="PS50405">
    <property type="entry name" value="GST_CTER"/>
    <property type="match status" value="1"/>
</dbReference>
<dbReference type="Gene3D" id="3.30.70.60">
    <property type="match status" value="1"/>
</dbReference>
<evidence type="ECO:0000259" key="9">
    <source>
        <dbReference type="PROSITE" id="PS50405"/>
    </source>
</evidence>
<accession>A0A8S4P711</accession>
<dbReference type="InterPro" id="IPR036282">
    <property type="entry name" value="Glutathione-S-Trfase_C_sf"/>
</dbReference>
<evidence type="ECO:0000256" key="1">
    <source>
        <dbReference type="ARBA" id="ARBA00007411"/>
    </source>
</evidence>
<dbReference type="GO" id="GO:0005829">
    <property type="term" value="C:cytosol"/>
    <property type="evidence" value="ECO:0007669"/>
    <property type="project" value="TreeGrafter"/>
</dbReference>
<feature type="domain" description="GST C-terminal" evidence="9">
    <location>
        <begin position="1"/>
        <end position="88"/>
    </location>
</feature>
<dbReference type="InterPro" id="IPR018940">
    <property type="entry name" value="EF-1_beta_acid_region_euk"/>
</dbReference>
<dbReference type="OrthoDB" id="331763at2759"/>
<dbReference type="InterPro" id="IPR001326">
    <property type="entry name" value="Transl_elong_EF1B_B/D_CS"/>
</dbReference>
<evidence type="ECO:0000256" key="3">
    <source>
        <dbReference type="ARBA" id="ARBA00022768"/>
    </source>
</evidence>
<dbReference type="GO" id="GO:0005853">
    <property type="term" value="C:eukaryotic translation elongation factor 1 complex"/>
    <property type="evidence" value="ECO:0007669"/>
    <property type="project" value="InterPro"/>
</dbReference>
<dbReference type="InterPro" id="IPR014038">
    <property type="entry name" value="EF1B_bsu/dsu_GNE"/>
</dbReference>
<comment type="subunit">
    <text evidence="6">EF-1 is composed of 4 subunits: alpha, beta (alpha subunit of the eEF1B subcomplex), delta (beta subunit of the eEF1B subcomplex), and gamma (gamma subunit of the eEF1B subcomplex). Interacts with elongation factor EEF1A1.</text>
</comment>
<dbReference type="Gene3D" id="1.20.1050.130">
    <property type="match status" value="1"/>
</dbReference>
<dbReference type="InterPro" id="IPR010987">
    <property type="entry name" value="Glutathione-S-Trfase_C-like"/>
</dbReference>